<gene>
    <name evidence="7" type="ORF">O9570_22160</name>
</gene>
<evidence type="ECO:0000313" key="8">
    <source>
        <dbReference type="Proteomes" id="UP001141992"/>
    </source>
</evidence>
<dbReference type="GeneID" id="75278989"/>
<evidence type="ECO:0000256" key="3">
    <source>
        <dbReference type="ARBA" id="ARBA00023082"/>
    </source>
</evidence>
<dbReference type="GO" id="GO:0006352">
    <property type="term" value="P:DNA-templated transcription initiation"/>
    <property type="evidence" value="ECO:0007669"/>
    <property type="project" value="InterPro"/>
</dbReference>
<evidence type="ECO:0000256" key="2">
    <source>
        <dbReference type="ARBA" id="ARBA00023015"/>
    </source>
</evidence>
<dbReference type="SUPFAM" id="SSF88659">
    <property type="entry name" value="Sigma3 and sigma4 domains of RNA polymerase sigma factors"/>
    <property type="match status" value="1"/>
</dbReference>
<dbReference type="Proteomes" id="UP001141992">
    <property type="component" value="Unassembled WGS sequence"/>
</dbReference>
<dbReference type="GO" id="GO:0016987">
    <property type="term" value="F:sigma factor activity"/>
    <property type="evidence" value="ECO:0007669"/>
    <property type="project" value="UniProtKB-KW"/>
</dbReference>
<dbReference type="Pfam" id="PF04542">
    <property type="entry name" value="Sigma70_r2"/>
    <property type="match status" value="1"/>
</dbReference>
<dbReference type="InterPro" id="IPR013325">
    <property type="entry name" value="RNA_pol_sigma_r2"/>
</dbReference>
<evidence type="ECO:0000256" key="1">
    <source>
        <dbReference type="ARBA" id="ARBA00010641"/>
    </source>
</evidence>
<dbReference type="AlphaFoldDB" id="A0A0D6IJH2"/>
<comment type="similarity">
    <text evidence="1">Belongs to the sigma-70 factor family. ECF subfamily.</text>
</comment>
<dbReference type="PANTHER" id="PTHR43133:SF63">
    <property type="entry name" value="RNA POLYMERASE SIGMA FACTOR FECI-RELATED"/>
    <property type="match status" value="1"/>
</dbReference>
<dbReference type="eggNOG" id="COG1595">
    <property type="taxonomic scope" value="Bacteria"/>
</dbReference>
<reference evidence="7" key="1">
    <citation type="submission" date="2022-12" db="EMBL/GenBank/DDBJ databases">
        <authorList>
            <person name="Voronina O.L."/>
            <person name="Kunda M.S."/>
            <person name="Ryzhova N."/>
            <person name="Aksenova E.I."/>
        </authorList>
    </citation>
    <scope>NUCLEOTIDE SEQUENCE</scope>
    <source>
        <strain evidence="7">SCCH136:Ach223948</strain>
    </source>
</reference>
<sequence length="173" mass="19122">MSSTDTLPTDTVTQIYREHHGWLSAWLRKKLGNSFDAADLAHDTFLRLMAARVRAGGGDEPRALLTHIAKGLVVDHWRRRALEDAYQAAAAQLPAREVPSPEVRALILETLYAIDATLRTLPAKTREIFLSSQFDGMAYADIARAQRVSLATVKRHMQKALTACLIAYQAGPA</sequence>
<dbReference type="InterPro" id="IPR007627">
    <property type="entry name" value="RNA_pol_sigma70_r2"/>
</dbReference>
<keyword evidence="2" id="KW-0805">Transcription regulation</keyword>
<dbReference type="EMBL" id="JAPZVI010000021">
    <property type="protein sequence ID" value="MCZ8404178.1"/>
    <property type="molecule type" value="Genomic_DNA"/>
</dbReference>
<evidence type="ECO:0000313" key="7">
    <source>
        <dbReference type="EMBL" id="MCZ8404178.1"/>
    </source>
</evidence>
<accession>A0A0D6IJH2</accession>
<dbReference type="PANTHER" id="PTHR43133">
    <property type="entry name" value="RNA POLYMERASE ECF-TYPE SIGMA FACTO"/>
    <property type="match status" value="1"/>
</dbReference>
<dbReference type="InterPro" id="IPR014284">
    <property type="entry name" value="RNA_pol_sigma-70_dom"/>
</dbReference>
<dbReference type="KEGG" id="axx:ERS451415_05152"/>
<organism evidence="7 8">
    <name type="scientific">Alcaligenes xylosoxydans xylosoxydans</name>
    <name type="common">Achromobacter xylosoxidans</name>
    <dbReference type="NCBI Taxonomy" id="85698"/>
    <lineage>
        <taxon>Bacteria</taxon>
        <taxon>Pseudomonadati</taxon>
        <taxon>Pseudomonadota</taxon>
        <taxon>Betaproteobacteria</taxon>
        <taxon>Burkholderiales</taxon>
        <taxon>Alcaligenaceae</taxon>
        <taxon>Achromobacter</taxon>
    </lineage>
</organism>
<feature type="domain" description="RNA polymerase sigma factor 70 region 4 type 2" evidence="6">
    <location>
        <begin position="113"/>
        <end position="164"/>
    </location>
</feature>
<dbReference type="NCBIfam" id="TIGR02937">
    <property type="entry name" value="sigma70-ECF"/>
    <property type="match status" value="1"/>
</dbReference>
<dbReference type="Gene3D" id="1.10.10.10">
    <property type="entry name" value="Winged helix-like DNA-binding domain superfamily/Winged helix DNA-binding domain"/>
    <property type="match status" value="1"/>
</dbReference>
<proteinExistence type="inferred from homology"/>
<protein>
    <submittedName>
        <fullName evidence="7">Sigma-70 family RNA polymerase sigma factor</fullName>
    </submittedName>
</protein>
<name>A0A0D6IJH2_ALCXX</name>
<dbReference type="GO" id="GO:0003677">
    <property type="term" value="F:DNA binding"/>
    <property type="evidence" value="ECO:0007669"/>
    <property type="project" value="InterPro"/>
</dbReference>
<evidence type="ECO:0000259" key="5">
    <source>
        <dbReference type="Pfam" id="PF04542"/>
    </source>
</evidence>
<dbReference type="Gene3D" id="1.10.1740.10">
    <property type="match status" value="1"/>
</dbReference>
<evidence type="ECO:0000256" key="4">
    <source>
        <dbReference type="ARBA" id="ARBA00023163"/>
    </source>
</evidence>
<keyword evidence="3" id="KW-0731">Sigma factor</keyword>
<dbReference type="InterPro" id="IPR036388">
    <property type="entry name" value="WH-like_DNA-bd_sf"/>
</dbReference>
<dbReference type="Pfam" id="PF08281">
    <property type="entry name" value="Sigma70_r4_2"/>
    <property type="match status" value="1"/>
</dbReference>
<feature type="domain" description="RNA polymerase sigma-70 region 2" evidence="5">
    <location>
        <begin position="15"/>
        <end position="81"/>
    </location>
</feature>
<dbReference type="InterPro" id="IPR013249">
    <property type="entry name" value="RNA_pol_sigma70_r4_t2"/>
</dbReference>
<evidence type="ECO:0000259" key="6">
    <source>
        <dbReference type="Pfam" id="PF08281"/>
    </source>
</evidence>
<dbReference type="InterPro" id="IPR039425">
    <property type="entry name" value="RNA_pol_sigma-70-like"/>
</dbReference>
<keyword evidence="4" id="KW-0804">Transcription</keyword>
<dbReference type="SUPFAM" id="SSF88946">
    <property type="entry name" value="Sigma2 domain of RNA polymerase sigma factors"/>
    <property type="match status" value="1"/>
</dbReference>
<comment type="caution">
    <text evidence="7">The sequence shown here is derived from an EMBL/GenBank/DDBJ whole genome shotgun (WGS) entry which is preliminary data.</text>
</comment>
<dbReference type="InterPro" id="IPR013324">
    <property type="entry name" value="RNA_pol_sigma_r3/r4-like"/>
</dbReference>
<dbReference type="RefSeq" id="WP_006387399.1">
    <property type="nucleotide sequence ID" value="NZ_CP014028.1"/>
</dbReference>